<dbReference type="EC" id="2.7.7.108" evidence="5"/>
<evidence type="ECO:0000256" key="4">
    <source>
        <dbReference type="ARBA" id="ARBA00022840"/>
    </source>
</evidence>
<keyword evidence="1" id="KW-0808">Transferase</keyword>
<dbReference type="AlphaFoldDB" id="A0AAP6JGQ0"/>
<dbReference type="InterPro" id="IPR003812">
    <property type="entry name" value="Fido"/>
</dbReference>
<keyword evidence="3" id="KW-0547">Nucleotide-binding</keyword>
<dbReference type="Proteomes" id="UP001302316">
    <property type="component" value="Unassembled WGS sequence"/>
</dbReference>
<reference evidence="10 11" key="1">
    <citation type="submission" date="2023-12" db="EMBL/GenBank/DDBJ databases">
        <title>Whole-genome sequencing of halo(alkali)philic microorganisms from hypersaline lakes.</title>
        <authorList>
            <person name="Sorokin D.Y."/>
            <person name="Merkel A.Y."/>
            <person name="Messina E."/>
            <person name="Yakimov M."/>
        </authorList>
    </citation>
    <scope>NUCLEOTIDE SEQUENCE [LARGE SCALE GENOMIC DNA]</scope>
    <source>
        <strain evidence="10 11">AB-CW1</strain>
    </source>
</reference>
<dbReference type="Pfam" id="PF02661">
    <property type="entry name" value="Fic"/>
    <property type="match status" value="1"/>
</dbReference>
<dbReference type="GO" id="GO:0005524">
    <property type="term" value="F:ATP binding"/>
    <property type="evidence" value="ECO:0007669"/>
    <property type="project" value="UniProtKB-KW"/>
</dbReference>
<dbReference type="EMBL" id="JAYGII010000047">
    <property type="protein sequence ID" value="MEA5446675.1"/>
    <property type="molecule type" value="Genomic_DNA"/>
</dbReference>
<evidence type="ECO:0000256" key="8">
    <source>
        <dbReference type="SAM" id="MobiDB-lite"/>
    </source>
</evidence>
<evidence type="ECO:0000313" key="11">
    <source>
        <dbReference type="Proteomes" id="UP001302316"/>
    </source>
</evidence>
<dbReference type="GO" id="GO:0051302">
    <property type="term" value="P:regulation of cell division"/>
    <property type="evidence" value="ECO:0007669"/>
    <property type="project" value="TreeGrafter"/>
</dbReference>
<comment type="catalytic activity">
    <reaction evidence="7">
        <text>L-tyrosyl-[protein] + ATP = O-(5'-adenylyl)-L-tyrosyl-[protein] + diphosphate</text>
        <dbReference type="Rhea" id="RHEA:54288"/>
        <dbReference type="Rhea" id="RHEA-COMP:10136"/>
        <dbReference type="Rhea" id="RHEA-COMP:13846"/>
        <dbReference type="ChEBI" id="CHEBI:30616"/>
        <dbReference type="ChEBI" id="CHEBI:33019"/>
        <dbReference type="ChEBI" id="CHEBI:46858"/>
        <dbReference type="ChEBI" id="CHEBI:83624"/>
        <dbReference type="EC" id="2.7.7.108"/>
    </reaction>
</comment>
<comment type="caution">
    <text evidence="10">The sequence shown here is derived from an EMBL/GenBank/DDBJ whole genome shotgun (WGS) entry which is preliminary data.</text>
</comment>
<sequence length="183" mass="20708">MSEESYRKRCSMGSRYDASGRESEWQPGSGAQVLRNAQDIVDPAEMDELESVLLEKLYERILGDDFPDRQLAVADIKSWHRQWLGNLYEWAGEERSVNLAKGGFHFAAAAQLPRLLDEFQKTCLACFTPAHHMSDDEFVTALSVTHVELVLIHPFREGNGRIARLVSDVMAVQAGHNILDYSR</sequence>
<proteinExistence type="predicted"/>
<evidence type="ECO:0000259" key="9">
    <source>
        <dbReference type="PROSITE" id="PS51459"/>
    </source>
</evidence>
<keyword evidence="11" id="KW-1185">Reference proteome</keyword>
<feature type="domain" description="Fido" evidence="9">
    <location>
        <begin position="71"/>
        <end position="183"/>
    </location>
</feature>
<organism evidence="10 11">
    <name type="scientific">Natronospira elongata</name>
    <dbReference type="NCBI Taxonomy" id="3110268"/>
    <lineage>
        <taxon>Bacteria</taxon>
        <taxon>Pseudomonadati</taxon>
        <taxon>Pseudomonadota</taxon>
        <taxon>Gammaproteobacteria</taxon>
        <taxon>Natronospirales</taxon>
        <taxon>Natronospiraceae</taxon>
        <taxon>Natronospira</taxon>
    </lineage>
</organism>
<gene>
    <name evidence="10" type="ORF">VCB98_12685</name>
</gene>
<dbReference type="GO" id="GO:0070733">
    <property type="term" value="F:AMPylase activity"/>
    <property type="evidence" value="ECO:0007669"/>
    <property type="project" value="UniProtKB-EC"/>
</dbReference>
<keyword evidence="2" id="KW-0548">Nucleotidyltransferase</keyword>
<evidence type="ECO:0000256" key="7">
    <source>
        <dbReference type="ARBA" id="ARBA00048696"/>
    </source>
</evidence>
<comment type="catalytic activity">
    <reaction evidence="6">
        <text>L-threonyl-[protein] + ATP = 3-O-(5'-adenylyl)-L-threonyl-[protein] + diphosphate</text>
        <dbReference type="Rhea" id="RHEA:54292"/>
        <dbReference type="Rhea" id="RHEA-COMP:11060"/>
        <dbReference type="Rhea" id="RHEA-COMP:13847"/>
        <dbReference type="ChEBI" id="CHEBI:30013"/>
        <dbReference type="ChEBI" id="CHEBI:30616"/>
        <dbReference type="ChEBI" id="CHEBI:33019"/>
        <dbReference type="ChEBI" id="CHEBI:138113"/>
        <dbReference type="EC" id="2.7.7.108"/>
    </reaction>
</comment>
<evidence type="ECO:0000256" key="5">
    <source>
        <dbReference type="ARBA" id="ARBA00034531"/>
    </source>
</evidence>
<evidence type="ECO:0000256" key="2">
    <source>
        <dbReference type="ARBA" id="ARBA00022695"/>
    </source>
</evidence>
<dbReference type="InterPro" id="IPR036597">
    <property type="entry name" value="Fido-like_dom_sf"/>
</dbReference>
<accession>A0AAP6JGQ0</accession>
<dbReference type="PANTHER" id="PTHR39560:SF1">
    <property type="entry name" value="PROTEIN ADENYLYLTRANSFERASE FIC-RELATED"/>
    <property type="match status" value="1"/>
</dbReference>
<dbReference type="PROSITE" id="PS51459">
    <property type="entry name" value="FIDO"/>
    <property type="match status" value="1"/>
</dbReference>
<evidence type="ECO:0000256" key="6">
    <source>
        <dbReference type="ARBA" id="ARBA00047939"/>
    </source>
</evidence>
<dbReference type="RefSeq" id="WP_346053117.1">
    <property type="nucleotide sequence ID" value="NZ_JAYGII010000047.1"/>
</dbReference>
<feature type="region of interest" description="Disordered" evidence="8">
    <location>
        <begin position="1"/>
        <end position="29"/>
    </location>
</feature>
<protein>
    <recommendedName>
        <fullName evidence="5">protein adenylyltransferase</fullName>
        <ecNumber evidence="5">2.7.7.108</ecNumber>
    </recommendedName>
</protein>
<name>A0AAP6JGQ0_9GAMM</name>
<dbReference type="SUPFAM" id="SSF140931">
    <property type="entry name" value="Fic-like"/>
    <property type="match status" value="1"/>
</dbReference>
<evidence type="ECO:0000313" key="10">
    <source>
        <dbReference type="EMBL" id="MEA5446675.1"/>
    </source>
</evidence>
<dbReference type="Gene3D" id="1.10.3290.10">
    <property type="entry name" value="Fido-like domain"/>
    <property type="match status" value="1"/>
</dbReference>
<evidence type="ECO:0000256" key="1">
    <source>
        <dbReference type="ARBA" id="ARBA00022679"/>
    </source>
</evidence>
<dbReference type="PANTHER" id="PTHR39560">
    <property type="entry name" value="PROTEIN ADENYLYLTRANSFERASE FIC-RELATED"/>
    <property type="match status" value="1"/>
</dbReference>
<evidence type="ECO:0000256" key="3">
    <source>
        <dbReference type="ARBA" id="ARBA00022741"/>
    </source>
</evidence>
<keyword evidence="4" id="KW-0067">ATP-binding</keyword>